<comment type="similarity">
    <text evidence="2">Belongs to the YtcA family.</text>
</comment>
<gene>
    <name evidence="12" type="ORF">KL86DPRO_11069</name>
</gene>
<feature type="transmembrane region" description="Helical" evidence="11">
    <location>
        <begin position="28"/>
        <end position="52"/>
    </location>
</feature>
<organism evidence="12">
    <name type="scientific">uncultured delta proteobacterium</name>
    <dbReference type="NCBI Taxonomy" id="34034"/>
    <lineage>
        <taxon>Bacteria</taxon>
        <taxon>Deltaproteobacteria</taxon>
        <taxon>environmental samples</taxon>
    </lineage>
</organism>
<keyword evidence="7 11" id="KW-1133">Transmembrane helix</keyword>
<protein>
    <recommendedName>
        <fullName evidence="3">Uncharacterized protein YtcA</fullName>
    </recommendedName>
</protein>
<dbReference type="AlphaFoldDB" id="A0A212JAW9"/>
<keyword evidence="9" id="KW-0564">Palmitate</keyword>
<dbReference type="InterPro" id="IPR031381">
    <property type="entry name" value="YtcA"/>
</dbReference>
<name>A0A212JAW9_9DELT</name>
<evidence type="ECO:0000256" key="9">
    <source>
        <dbReference type="ARBA" id="ARBA00023139"/>
    </source>
</evidence>
<evidence type="ECO:0000256" key="3">
    <source>
        <dbReference type="ARBA" id="ARBA00021237"/>
    </source>
</evidence>
<evidence type="ECO:0000256" key="1">
    <source>
        <dbReference type="ARBA" id="ARBA00004141"/>
    </source>
</evidence>
<feature type="transmembrane region" description="Helical" evidence="11">
    <location>
        <begin position="64"/>
        <end position="82"/>
    </location>
</feature>
<accession>A0A212JAW9</accession>
<keyword evidence="6" id="KW-0732">Signal</keyword>
<dbReference type="PROSITE" id="PS51257">
    <property type="entry name" value="PROKAR_LIPOPROTEIN"/>
    <property type="match status" value="1"/>
</dbReference>
<evidence type="ECO:0000313" key="12">
    <source>
        <dbReference type="EMBL" id="SBV96582.1"/>
    </source>
</evidence>
<reference evidence="12" key="1">
    <citation type="submission" date="2016-04" db="EMBL/GenBank/DDBJ databases">
        <authorList>
            <person name="Evans L.H."/>
            <person name="Alamgir A."/>
            <person name="Owens N."/>
            <person name="Weber N.D."/>
            <person name="Virtaneva K."/>
            <person name="Barbian K."/>
            <person name="Babar A."/>
            <person name="Rosenke K."/>
        </authorList>
    </citation>
    <scope>NUCLEOTIDE SEQUENCE</scope>
    <source>
        <strain evidence="12">86</strain>
    </source>
</reference>
<proteinExistence type="inferred from homology"/>
<evidence type="ECO:0000256" key="2">
    <source>
        <dbReference type="ARBA" id="ARBA00008208"/>
    </source>
</evidence>
<evidence type="ECO:0000256" key="8">
    <source>
        <dbReference type="ARBA" id="ARBA00023136"/>
    </source>
</evidence>
<comment type="subcellular location">
    <subcellularLocation>
        <location evidence="1">Membrane</location>
        <topology evidence="1">Multi-pass membrane protein</topology>
    </subcellularLocation>
</comment>
<keyword evidence="5 11" id="KW-0812">Transmembrane</keyword>
<evidence type="ECO:0000256" key="10">
    <source>
        <dbReference type="ARBA" id="ARBA00023288"/>
    </source>
</evidence>
<keyword evidence="4" id="KW-1003">Cell membrane</keyword>
<keyword evidence="8 11" id="KW-0472">Membrane</keyword>
<evidence type="ECO:0000256" key="7">
    <source>
        <dbReference type="ARBA" id="ARBA00022989"/>
    </source>
</evidence>
<evidence type="ECO:0000256" key="11">
    <source>
        <dbReference type="SAM" id="Phobius"/>
    </source>
</evidence>
<evidence type="ECO:0000256" key="6">
    <source>
        <dbReference type="ARBA" id="ARBA00022729"/>
    </source>
</evidence>
<dbReference type="EMBL" id="FLUQ01000001">
    <property type="protein sequence ID" value="SBV96582.1"/>
    <property type="molecule type" value="Genomic_DNA"/>
</dbReference>
<keyword evidence="10" id="KW-0449">Lipoprotein</keyword>
<dbReference type="Pfam" id="PF17090">
    <property type="entry name" value="Ytca"/>
    <property type="match status" value="1"/>
</dbReference>
<evidence type="ECO:0000256" key="4">
    <source>
        <dbReference type="ARBA" id="ARBA00022475"/>
    </source>
</evidence>
<sequence>MGKVSIAVLLAVMLSGCAVSPSIPILGAFFPGWLLCAAAALFVTLVLRAVLIKAHLAESLGPPVLVYPLITAIGTLLFWILFFHN</sequence>
<evidence type="ECO:0000256" key="5">
    <source>
        <dbReference type="ARBA" id="ARBA00022692"/>
    </source>
</evidence>
<dbReference type="GO" id="GO:0016020">
    <property type="term" value="C:membrane"/>
    <property type="evidence" value="ECO:0007669"/>
    <property type="project" value="UniProtKB-SubCell"/>
</dbReference>